<dbReference type="FunCoup" id="A0A1U8B183">
    <property type="interactions" value="67"/>
</dbReference>
<dbReference type="OrthoDB" id="1897224at2759"/>
<evidence type="ECO:0000259" key="1">
    <source>
        <dbReference type="PROSITE" id="PS51806"/>
    </source>
</evidence>
<gene>
    <name evidence="3" type="primary">LOC104609806</name>
</gene>
<organism evidence="2 3">
    <name type="scientific">Nelumbo nucifera</name>
    <name type="common">Sacred lotus</name>
    <dbReference type="NCBI Taxonomy" id="4432"/>
    <lineage>
        <taxon>Eukaryota</taxon>
        <taxon>Viridiplantae</taxon>
        <taxon>Streptophyta</taxon>
        <taxon>Embryophyta</taxon>
        <taxon>Tracheophyta</taxon>
        <taxon>Spermatophyta</taxon>
        <taxon>Magnoliopsida</taxon>
        <taxon>Proteales</taxon>
        <taxon>Nelumbonaceae</taxon>
        <taxon>Nelumbo</taxon>
    </lineage>
</organism>
<dbReference type="InterPro" id="IPR025422">
    <property type="entry name" value="TGA_domain"/>
</dbReference>
<dbReference type="GO" id="GO:0043565">
    <property type="term" value="F:sequence-specific DNA binding"/>
    <property type="evidence" value="ECO:0007669"/>
    <property type="project" value="InterPro"/>
</dbReference>
<dbReference type="InParanoid" id="A0A1U8B183"/>
<dbReference type="Proteomes" id="UP000189703">
    <property type="component" value="Unplaced"/>
</dbReference>
<evidence type="ECO:0000313" key="3">
    <source>
        <dbReference type="RefSeq" id="XP_010274492.2"/>
    </source>
</evidence>
<dbReference type="PANTHER" id="PTHR46354:SF7">
    <property type="entry name" value="PROTEIN DOG1-LIKE 1"/>
    <property type="match status" value="1"/>
</dbReference>
<dbReference type="eggNOG" id="ENOG502QW7X">
    <property type="taxonomic scope" value="Eukaryota"/>
</dbReference>
<dbReference type="PANTHER" id="PTHR46354">
    <property type="entry name" value="DOG1 DOMAIN-CONTAINING PROTEIN"/>
    <property type="match status" value="1"/>
</dbReference>
<keyword evidence="2" id="KW-1185">Reference proteome</keyword>
<dbReference type="STRING" id="4432.A0A1U8B183"/>
<dbReference type="RefSeq" id="XP_010274492.2">
    <property type="nucleotide sequence ID" value="XM_010276190.2"/>
</dbReference>
<dbReference type="OMA" id="CCFKEWM"/>
<evidence type="ECO:0000313" key="2">
    <source>
        <dbReference type="Proteomes" id="UP000189703"/>
    </source>
</evidence>
<dbReference type="PROSITE" id="PS51806">
    <property type="entry name" value="DOG1"/>
    <property type="match status" value="1"/>
</dbReference>
<accession>A0A1U8B183</accession>
<dbReference type="GO" id="GO:0006351">
    <property type="term" value="P:DNA-templated transcription"/>
    <property type="evidence" value="ECO:0007669"/>
    <property type="project" value="InterPro"/>
</dbReference>
<protein>
    <submittedName>
        <fullName evidence="3">Transcription factor TGA2.3-like</fullName>
    </submittedName>
</protein>
<proteinExistence type="predicted"/>
<dbReference type="GeneID" id="104609806"/>
<dbReference type="AlphaFoldDB" id="A0A1U8B183"/>
<dbReference type="InterPro" id="IPR051886">
    <property type="entry name" value="Seed_Dev/Stress_Resp_Reg"/>
</dbReference>
<feature type="domain" description="DOG1" evidence="1">
    <location>
        <begin position="10"/>
        <end position="246"/>
    </location>
</feature>
<sequence>MKMASSSAQLDQPHLCFQSWIAQQQADLEELLQALTIYKGDDTHLNLIVEKNIQHFQEYTEKRSILARENATSFFAPSWCTSLENSFLWIAGCRPSLAIRLVYSLCGSELEAQLNEFLQGVRKGNLGELSARQLSLVNDLQCRTIREEEKLSTQMASLQEDIADQPLLTKANEYGLIGASIEHVDTTLDEHALALAGILEEADKLRLSTLKELINILTPLQAADLLVAAKKLHLSIHEWGKRRDRHHGRP</sequence>
<dbReference type="Pfam" id="PF14144">
    <property type="entry name" value="DOG1"/>
    <property type="match status" value="1"/>
</dbReference>
<name>A0A1U8B183_NELNU</name>
<reference evidence="3" key="1">
    <citation type="submission" date="2025-08" db="UniProtKB">
        <authorList>
            <consortium name="RefSeq"/>
        </authorList>
    </citation>
    <scope>IDENTIFICATION</scope>
</reference>
<dbReference type="KEGG" id="nnu:104609806"/>